<accession>A0ABN2Q9P2</accession>
<evidence type="ECO:0000256" key="2">
    <source>
        <dbReference type="SAM" id="Phobius"/>
    </source>
</evidence>
<gene>
    <name evidence="3" type="ORF">GCM10009776_05120</name>
</gene>
<proteinExistence type="predicted"/>
<feature type="region of interest" description="Disordered" evidence="1">
    <location>
        <begin position="1"/>
        <end position="26"/>
    </location>
</feature>
<keyword evidence="2" id="KW-0812">Transmembrane</keyword>
<keyword evidence="4" id="KW-1185">Reference proteome</keyword>
<dbReference type="EMBL" id="BAAAOG010000001">
    <property type="protein sequence ID" value="GAA1946054.1"/>
    <property type="molecule type" value="Genomic_DNA"/>
</dbReference>
<feature type="transmembrane region" description="Helical" evidence="2">
    <location>
        <begin position="33"/>
        <end position="53"/>
    </location>
</feature>
<reference evidence="3 4" key="1">
    <citation type="journal article" date="2019" name="Int. J. Syst. Evol. Microbiol.">
        <title>The Global Catalogue of Microorganisms (GCM) 10K type strain sequencing project: providing services to taxonomists for standard genome sequencing and annotation.</title>
        <authorList>
            <consortium name="The Broad Institute Genomics Platform"/>
            <consortium name="The Broad Institute Genome Sequencing Center for Infectious Disease"/>
            <person name="Wu L."/>
            <person name="Ma J."/>
        </authorList>
    </citation>
    <scope>NUCLEOTIDE SEQUENCE [LARGE SCALE GENOMIC DNA]</scope>
    <source>
        <strain evidence="3 4">JCM 14901</strain>
    </source>
</reference>
<feature type="transmembrane region" description="Helical" evidence="2">
    <location>
        <begin position="151"/>
        <end position="169"/>
    </location>
</feature>
<feature type="transmembrane region" description="Helical" evidence="2">
    <location>
        <begin position="340"/>
        <end position="357"/>
    </location>
</feature>
<organism evidence="3 4">
    <name type="scientific">Microbacterium deminutum</name>
    <dbReference type="NCBI Taxonomy" id="344164"/>
    <lineage>
        <taxon>Bacteria</taxon>
        <taxon>Bacillati</taxon>
        <taxon>Actinomycetota</taxon>
        <taxon>Actinomycetes</taxon>
        <taxon>Micrococcales</taxon>
        <taxon>Microbacteriaceae</taxon>
        <taxon>Microbacterium</taxon>
    </lineage>
</organism>
<evidence type="ECO:0000313" key="3">
    <source>
        <dbReference type="EMBL" id="GAA1946054.1"/>
    </source>
</evidence>
<feature type="transmembrane region" description="Helical" evidence="2">
    <location>
        <begin position="316"/>
        <end position="333"/>
    </location>
</feature>
<sequence>MSVAISSVGATVPTGEPTDPRDLEQGARPKGQVLWPVIAVVVTVLVAASRVLVTPAFYFADDTQTGTAGQWWRLGGDLLSGQLPVLDPHAWTAGNYLAEGQWGLYNPVIWVIAICTRLSDDPVAAITTVKILALGAMCLGSYLLARSFDASRPWSAAAGVLVPLGGFTVYMDAPSWTTGLLNVAVLPWAWWALRRLVEQGRGPLPYLLTTSVLVTFGYIFGVIVLIVVLGESLIRAAVQRDRRRILTVLAAGGFAALLTVTVYLPGVLTAPVTIRNSSAIVNSGFLNADLTDVLAASTATVTASIHSWGTEATTAPLMYVLWALPALTFFRPSRQLQLRLIPLLIVGSVLLLTVTAPDQIGPIRWPVRFIPYLVLVVVVGFAAIASEGRRARSPRAALAGAMAILAGASWVSAVNTPWEWRQVAIAGLVQAVGLTALWFVVFRAVPKRIPVRSVSALIAAGIGVILVAPQLYFFPATPLPRLPVQNDTSAMNAVPGGVTDDVIVVGNIYAGWQGAATYAERLVANQWYFSHATVSSLYTVLPYRTYVTDLCADLRGATCAKALDTLMSIDSHTRTQVATLLGVNSILVMKDSFPKGLPALPTGWRVADDEAYTWTLSRDRPIPTAGGVAWTSAATRVETIAESSTGITLRVDEIGPSPEVVLSRLAWPGYSVAGAQLADSTRGYLLTLDMSSAKVGDTITLQFRAPGWTVEMISLAIAVAALLAWPIASAVLRRRATSRLRAKAATP</sequence>
<feature type="transmembrane region" description="Helical" evidence="2">
    <location>
        <begin position="397"/>
        <end position="414"/>
    </location>
</feature>
<feature type="transmembrane region" description="Helical" evidence="2">
    <location>
        <begin position="712"/>
        <end position="732"/>
    </location>
</feature>
<comment type="caution">
    <text evidence="3">The sequence shown here is derived from an EMBL/GenBank/DDBJ whole genome shotgun (WGS) entry which is preliminary data.</text>
</comment>
<feature type="transmembrane region" description="Helical" evidence="2">
    <location>
        <begin position="213"/>
        <end position="234"/>
    </location>
</feature>
<name>A0ABN2Q9P2_9MICO</name>
<feature type="transmembrane region" description="Helical" evidence="2">
    <location>
        <begin position="123"/>
        <end position="145"/>
    </location>
</feature>
<feature type="transmembrane region" description="Helical" evidence="2">
    <location>
        <begin position="454"/>
        <end position="474"/>
    </location>
</feature>
<evidence type="ECO:0000313" key="4">
    <source>
        <dbReference type="Proteomes" id="UP001499933"/>
    </source>
</evidence>
<keyword evidence="2" id="KW-1133">Transmembrane helix</keyword>
<keyword evidence="2" id="KW-0472">Membrane</keyword>
<dbReference type="Proteomes" id="UP001499933">
    <property type="component" value="Unassembled WGS sequence"/>
</dbReference>
<evidence type="ECO:0000256" key="1">
    <source>
        <dbReference type="SAM" id="MobiDB-lite"/>
    </source>
</evidence>
<dbReference type="RefSeq" id="WP_344090848.1">
    <property type="nucleotide sequence ID" value="NZ_BAAAOG010000001.1"/>
</dbReference>
<feature type="transmembrane region" description="Helical" evidence="2">
    <location>
        <begin position="246"/>
        <end position="268"/>
    </location>
</feature>
<feature type="transmembrane region" description="Helical" evidence="2">
    <location>
        <begin position="369"/>
        <end position="385"/>
    </location>
</feature>
<protein>
    <submittedName>
        <fullName evidence="3">Uncharacterized protein</fullName>
    </submittedName>
</protein>
<feature type="transmembrane region" description="Helical" evidence="2">
    <location>
        <begin position="420"/>
        <end position="442"/>
    </location>
</feature>